<sequence length="117" mass="11994">MAAPAYVPSPALSKPSAEHTSAAPEGPHGSEEAEGLHACVFSAEGPCTEVPLTSEPPLPDAEPLTSEPPLADAAPLTSESDAFTDTETDTDPSGLDAFPSQSTGFDDAFPAQYRPEP</sequence>
<dbReference type="EMBL" id="BAAAGU010000035">
    <property type="protein sequence ID" value="GAA0653663.1"/>
    <property type="molecule type" value="Genomic_DNA"/>
</dbReference>
<keyword evidence="3" id="KW-1185">Reference proteome</keyword>
<gene>
    <name evidence="2" type="ORF">GCM10009535_35200</name>
</gene>
<evidence type="ECO:0000313" key="2">
    <source>
        <dbReference type="EMBL" id="GAA0653663.1"/>
    </source>
</evidence>
<protein>
    <submittedName>
        <fullName evidence="2">Uncharacterized protein</fullName>
    </submittedName>
</protein>
<dbReference type="Proteomes" id="UP001500724">
    <property type="component" value="Unassembled WGS sequence"/>
</dbReference>
<evidence type="ECO:0000313" key="3">
    <source>
        <dbReference type="Proteomes" id="UP001500724"/>
    </source>
</evidence>
<accession>A0ABP3SQH9</accession>
<comment type="caution">
    <text evidence="2">The sequence shown here is derived from an EMBL/GenBank/DDBJ whole genome shotgun (WGS) entry which is preliminary data.</text>
</comment>
<proteinExistence type="predicted"/>
<organism evidence="2 3">
    <name type="scientific">Streptomyces thermocarboxydovorans</name>
    <dbReference type="NCBI Taxonomy" id="59298"/>
    <lineage>
        <taxon>Bacteria</taxon>
        <taxon>Bacillati</taxon>
        <taxon>Actinomycetota</taxon>
        <taxon>Actinomycetes</taxon>
        <taxon>Kitasatosporales</taxon>
        <taxon>Streptomycetaceae</taxon>
        <taxon>Streptomyces</taxon>
    </lineage>
</organism>
<reference evidence="3" key="1">
    <citation type="journal article" date="2019" name="Int. J. Syst. Evol. Microbiol.">
        <title>The Global Catalogue of Microorganisms (GCM) 10K type strain sequencing project: providing services to taxonomists for standard genome sequencing and annotation.</title>
        <authorList>
            <consortium name="The Broad Institute Genomics Platform"/>
            <consortium name="The Broad Institute Genome Sequencing Center for Infectious Disease"/>
            <person name="Wu L."/>
            <person name="Ma J."/>
        </authorList>
    </citation>
    <scope>NUCLEOTIDE SEQUENCE [LARGE SCALE GENOMIC DNA]</scope>
    <source>
        <strain evidence="3">JCM 10367</strain>
    </source>
</reference>
<feature type="region of interest" description="Disordered" evidence="1">
    <location>
        <begin position="1"/>
        <end position="117"/>
    </location>
</feature>
<name>A0ABP3SQH9_9ACTN</name>
<dbReference type="RefSeq" id="WP_344002325.1">
    <property type="nucleotide sequence ID" value="NZ_BAAAGU010000035.1"/>
</dbReference>
<evidence type="ECO:0000256" key="1">
    <source>
        <dbReference type="SAM" id="MobiDB-lite"/>
    </source>
</evidence>